<protein>
    <submittedName>
        <fullName evidence="1">CAZy families CE1 protein</fullName>
    </submittedName>
</protein>
<sequence>MVSDTRRKGDTSWRLSAQVEDFTAGSSSIEAKYLGWQPKVYESGGDAVAGVGISSGFDLATGQGLGVSRTLAQASSGHAAGDATVGADLNLKFPLEIANDLDRTFWSEITFTLM</sequence>
<evidence type="ECO:0000313" key="1">
    <source>
        <dbReference type="EMBL" id="AIA88996.1"/>
    </source>
</evidence>
<organism evidence="1">
    <name type="scientific">uncultured Cellulomonas sp</name>
    <dbReference type="NCBI Taxonomy" id="189682"/>
    <lineage>
        <taxon>Bacteria</taxon>
        <taxon>Bacillati</taxon>
        <taxon>Actinomycetota</taxon>
        <taxon>Actinomycetes</taxon>
        <taxon>Micrococcales</taxon>
        <taxon>Cellulomonadaceae</taxon>
        <taxon>Cellulomonas</taxon>
        <taxon>environmental samples</taxon>
    </lineage>
</organism>
<reference evidence="1" key="1">
    <citation type="journal article" date="2013" name="Environ. Microbiol.">
        <title>Seasonally variable intestinal metagenomes of the red palm weevil (Rhynchophorus ferrugineus).</title>
        <authorList>
            <person name="Jia S."/>
            <person name="Zhang X."/>
            <person name="Zhang G."/>
            <person name="Yin A."/>
            <person name="Zhang S."/>
            <person name="Li F."/>
            <person name="Wang L."/>
            <person name="Zhao D."/>
            <person name="Yun Q."/>
            <person name="Tala"/>
            <person name="Wang J."/>
            <person name="Sun G."/>
            <person name="Baabdullah M."/>
            <person name="Yu X."/>
            <person name="Hu S."/>
            <person name="Al-Mssallem I.S."/>
            <person name="Yu J."/>
        </authorList>
    </citation>
    <scope>NUCLEOTIDE SEQUENCE</scope>
</reference>
<dbReference type="EMBL" id="KF121706">
    <property type="protein sequence ID" value="AIA88996.1"/>
    <property type="molecule type" value="Genomic_DNA"/>
</dbReference>
<proteinExistence type="predicted"/>
<dbReference type="AlphaFoldDB" id="A0A060C8B5"/>
<accession>A0A060C8B5</accession>
<name>A0A060C8B5_9CELL</name>